<dbReference type="Pfam" id="PF12937">
    <property type="entry name" value="F-box-like"/>
    <property type="match status" value="1"/>
</dbReference>
<dbReference type="InterPro" id="IPR001810">
    <property type="entry name" value="F-box_dom"/>
</dbReference>
<dbReference type="PANTHER" id="PTHR13318">
    <property type="entry name" value="PARTNER OF PAIRED, ISOFORM B-RELATED"/>
    <property type="match status" value="1"/>
</dbReference>
<dbReference type="PROSITE" id="PS50181">
    <property type="entry name" value="FBOX"/>
    <property type="match status" value="1"/>
</dbReference>
<dbReference type="SUPFAM" id="SSF81383">
    <property type="entry name" value="F-box domain"/>
    <property type="match status" value="1"/>
</dbReference>
<sequence>MSSNGSSDSIADANTPISLRPIATVAPPPYNEQAQPRLKGRQRLIAGLQRISSSQSITRLNKTRSRGYSGNGKGSVSCISLHSTQSLNSPSVGQSLTMELAAGYSTAPTSAVNTPGIQIPSFDERARVRYLSSLDARTSAGLPTDVRPTTRSGLTPGIAEVDEDYFSRPIAKAKSRKPASDFNFWRDLPPELKMEILTYLQPRQIVHCSVVSKSWHKMCFDGQLWSNLDTADFYQDIPAEGLVKIMTSAGPFVRDLNLRGCVQLREQWHIFGLSHACRNVQNLSLEGCKADRTTIHNFLYSNHNLVHLNLSGLAGVTNSAMKILAQRCPKLEVLNVSWCNNVDTRGLKRIVEGCERLRDLRVGEVRGWDDVDVMQVLFERNTLERLVLMNCDSLTDESLKILMEGRDSEIDSTGRAVVPARKLKHLDLTRCRGITDQGLRSLVRNVPAIEGLQLSKCLGVKDATLTDLLPTVPNLTHLDLEELDDLTNEVLICLSASPCAKRLRHLSISYCEHMGDTGMLPLLHASTNLRSLEMDNTRISDLVLAAAASMLRARRPRIILPDDSAAPPFIPATGLRLVAYDCQNVTWTGVREVLSRNAEVFTTTHTTELPPLAKRADSASPSPATSASHLPSTPSQPRIHITRTSTYPAEIIHLKCFYTYQPTVEEHTKRVLRGDFTAARRLERRWAEFMIAQEEAGAAGAGGRRRRRRAREARMMHADEREDEGGFLGGTGAGGGGVGGTRRRARSGGCAVM</sequence>
<evidence type="ECO:0000259" key="2">
    <source>
        <dbReference type="PROSITE" id="PS50181"/>
    </source>
</evidence>
<dbReference type="GO" id="GO:0031146">
    <property type="term" value="P:SCF-dependent proteasomal ubiquitin-dependent protein catabolic process"/>
    <property type="evidence" value="ECO:0007669"/>
    <property type="project" value="TreeGrafter"/>
</dbReference>
<dbReference type="Gene3D" id="3.80.10.10">
    <property type="entry name" value="Ribonuclease Inhibitor"/>
    <property type="match status" value="3"/>
</dbReference>
<feature type="compositionally biased region" description="Gly residues" evidence="1">
    <location>
        <begin position="726"/>
        <end position="740"/>
    </location>
</feature>
<feature type="region of interest" description="Disordered" evidence="1">
    <location>
        <begin position="1"/>
        <end position="35"/>
    </location>
</feature>
<protein>
    <recommendedName>
        <fullName evidence="2">F-box domain-containing protein</fullName>
    </recommendedName>
</protein>
<dbReference type="SMART" id="SM00367">
    <property type="entry name" value="LRR_CC"/>
    <property type="match status" value="8"/>
</dbReference>
<dbReference type="InterPro" id="IPR057207">
    <property type="entry name" value="FBXL15_LRR"/>
</dbReference>
<gene>
    <name evidence="3" type="ORF">B0A50_01946</name>
</gene>
<dbReference type="SUPFAM" id="SSF52047">
    <property type="entry name" value="RNI-like"/>
    <property type="match status" value="1"/>
</dbReference>
<feature type="region of interest" description="Disordered" evidence="1">
    <location>
        <begin position="722"/>
        <end position="753"/>
    </location>
</feature>
<comment type="caution">
    <text evidence="3">The sequence shown here is derived from an EMBL/GenBank/DDBJ whole genome shotgun (WGS) entry which is preliminary data.</text>
</comment>
<dbReference type="EMBL" id="NAJL01000009">
    <property type="protein sequence ID" value="TKA30978.1"/>
    <property type="molecule type" value="Genomic_DNA"/>
</dbReference>
<reference evidence="3 4" key="1">
    <citation type="submission" date="2017-03" db="EMBL/GenBank/DDBJ databases">
        <title>Genomes of endolithic fungi from Antarctica.</title>
        <authorList>
            <person name="Coleine C."/>
            <person name="Masonjones S."/>
            <person name="Stajich J.E."/>
        </authorList>
    </citation>
    <scope>NUCLEOTIDE SEQUENCE [LARGE SCALE GENOMIC DNA]</scope>
    <source>
        <strain evidence="3 4">CCFEE 6315</strain>
    </source>
</reference>
<proteinExistence type="predicted"/>
<dbReference type="Proteomes" id="UP000308549">
    <property type="component" value="Unassembled WGS sequence"/>
</dbReference>
<dbReference type="InterPro" id="IPR032675">
    <property type="entry name" value="LRR_dom_sf"/>
</dbReference>
<organism evidence="3 4">
    <name type="scientific">Salinomyces thailandicus</name>
    <dbReference type="NCBI Taxonomy" id="706561"/>
    <lineage>
        <taxon>Eukaryota</taxon>
        <taxon>Fungi</taxon>
        <taxon>Dikarya</taxon>
        <taxon>Ascomycota</taxon>
        <taxon>Pezizomycotina</taxon>
        <taxon>Dothideomycetes</taxon>
        <taxon>Dothideomycetidae</taxon>
        <taxon>Mycosphaerellales</taxon>
        <taxon>Teratosphaeriaceae</taxon>
        <taxon>Salinomyces</taxon>
    </lineage>
</organism>
<evidence type="ECO:0000256" key="1">
    <source>
        <dbReference type="SAM" id="MobiDB-lite"/>
    </source>
</evidence>
<dbReference type="InterPro" id="IPR006553">
    <property type="entry name" value="Leu-rich_rpt_Cys-con_subtyp"/>
</dbReference>
<dbReference type="AlphaFoldDB" id="A0A4U0U7A4"/>
<keyword evidence="4" id="KW-1185">Reference proteome</keyword>
<dbReference type="SMART" id="SM00256">
    <property type="entry name" value="FBOX"/>
    <property type="match status" value="1"/>
</dbReference>
<name>A0A4U0U7A4_9PEZI</name>
<dbReference type="Pfam" id="PF25372">
    <property type="entry name" value="DUF7885"/>
    <property type="match status" value="1"/>
</dbReference>
<dbReference type="OrthoDB" id="550575at2759"/>
<dbReference type="InterPro" id="IPR001611">
    <property type="entry name" value="Leu-rich_rpt"/>
</dbReference>
<accession>A0A4U0U7A4</accession>
<feature type="region of interest" description="Disordered" evidence="1">
    <location>
        <begin position="605"/>
        <end position="639"/>
    </location>
</feature>
<dbReference type="InterPro" id="IPR036047">
    <property type="entry name" value="F-box-like_dom_sf"/>
</dbReference>
<feature type="compositionally biased region" description="Low complexity" evidence="1">
    <location>
        <begin position="618"/>
        <end position="635"/>
    </location>
</feature>
<dbReference type="GO" id="GO:0019005">
    <property type="term" value="C:SCF ubiquitin ligase complex"/>
    <property type="evidence" value="ECO:0007669"/>
    <property type="project" value="TreeGrafter"/>
</dbReference>
<evidence type="ECO:0000313" key="3">
    <source>
        <dbReference type="EMBL" id="TKA30978.1"/>
    </source>
</evidence>
<evidence type="ECO:0000313" key="4">
    <source>
        <dbReference type="Proteomes" id="UP000308549"/>
    </source>
</evidence>
<feature type="domain" description="F-box" evidence="2">
    <location>
        <begin position="182"/>
        <end position="228"/>
    </location>
</feature>
<dbReference type="Pfam" id="PF13516">
    <property type="entry name" value="LRR_6"/>
    <property type="match status" value="1"/>
</dbReference>